<feature type="compositionally biased region" description="Low complexity" evidence="1">
    <location>
        <begin position="14"/>
        <end position="23"/>
    </location>
</feature>
<reference evidence="3" key="1">
    <citation type="submission" date="2024-07" db="EMBL/GenBank/DDBJ databases">
        <title>Two chromosome-level genome assemblies of Korean endemic species Abeliophyllum distichum and Forsythia ovata (Oleaceae).</title>
        <authorList>
            <person name="Jang H."/>
        </authorList>
    </citation>
    <scope>NUCLEOTIDE SEQUENCE [LARGE SCALE GENOMIC DNA]</scope>
</reference>
<comment type="caution">
    <text evidence="2">The sequence shown here is derived from an EMBL/GenBank/DDBJ whole genome shotgun (WGS) entry which is preliminary data.</text>
</comment>
<proteinExistence type="predicted"/>
<sequence length="188" mass="19804">MDEDTQSFTHSHSHSPSNNASSHVTSAYEHVPDSGGGPAAVFSGGSSNGAKYKLMSPAKLPISRSTCITIPPGLSPTSFLESPVLLSNIKAEPSPTTGSLFRPHLMQGYGETWALPLEKSSSGGNSNDEIMPSSFEFNFRTGSSCASGLSSKGLMIPASLNRPHNGPCSQVPDHCFFAVSNSFIFGYM</sequence>
<gene>
    <name evidence="2" type="ORF">Fot_45150</name>
</gene>
<keyword evidence="3" id="KW-1185">Reference proteome</keyword>
<evidence type="ECO:0000313" key="3">
    <source>
        <dbReference type="Proteomes" id="UP001604277"/>
    </source>
</evidence>
<evidence type="ECO:0000256" key="1">
    <source>
        <dbReference type="SAM" id="MobiDB-lite"/>
    </source>
</evidence>
<protein>
    <submittedName>
        <fullName evidence="2">WRKY transcription factor 20</fullName>
    </submittedName>
</protein>
<dbReference type="Proteomes" id="UP001604277">
    <property type="component" value="Unassembled WGS sequence"/>
</dbReference>
<accession>A0ABD1R6H0</accession>
<organism evidence="2 3">
    <name type="scientific">Forsythia ovata</name>
    <dbReference type="NCBI Taxonomy" id="205694"/>
    <lineage>
        <taxon>Eukaryota</taxon>
        <taxon>Viridiplantae</taxon>
        <taxon>Streptophyta</taxon>
        <taxon>Embryophyta</taxon>
        <taxon>Tracheophyta</taxon>
        <taxon>Spermatophyta</taxon>
        <taxon>Magnoliopsida</taxon>
        <taxon>eudicotyledons</taxon>
        <taxon>Gunneridae</taxon>
        <taxon>Pentapetalae</taxon>
        <taxon>asterids</taxon>
        <taxon>lamiids</taxon>
        <taxon>Lamiales</taxon>
        <taxon>Oleaceae</taxon>
        <taxon>Forsythieae</taxon>
        <taxon>Forsythia</taxon>
    </lineage>
</organism>
<feature type="region of interest" description="Disordered" evidence="1">
    <location>
        <begin position="1"/>
        <end position="33"/>
    </location>
</feature>
<dbReference type="AlphaFoldDB" id="A0ABD1R6H0"/>
<evidence type="ECO:0000313" key="2">
    <source>
        <dbReference type="EMBL" id="KAL2483706.1"/>
    </source>
</evidence>
<name>A0ABD1R6H0_9LAMI</name>
<dbReference type="EMBL" id="JBFOLJ010000013">
    <property type="protein sequence ID" value="KAL2483706.1"/>
    <property type="molecule type" value="Genomic_DNA"/>
</dbReference>